<reference evidence="10 11" key="1">
    <citation type="submission" date="2016-12" db="EMBL/GenBank/DDBJ databases">
        <title>Isolation and genomic insights into novel planktonic Zetaproteobacteria from stratified waters of the Chesapeake Bay.</title>
        <authorList>
            <person name="McAllister S.M."/>
            <person name="Kato S."/>
            <person name="Chan C.S."/>
            <person name="Chiu B.K."/>
            <person name="Field E.K."/>
        </authorList>
    </citation>
    <scope>NUCLEOTIDE SEQUENCE [LARGE SCALE GENOMIC DNA]</scope>
    <source>
        <strain evidence="10 11">CP-8</strain>
    </source>
</reference>
<name>A0A2K8L551_9PROT</name>
<dbReference type="GO" id="GO:0001508">
    <property type="term" value="P:action potential"/>
    <property type="evidence" value="ECO:0007669"/>
    <property type="project" value="TreeGrafter"/>
</dbReference>
<feature type="transmembrane region" description="Helical" evidence="8">
    <location>
        <begin position="153"/>
        <end position="172"/>
    </location>
</feature>
<dbReference type="GO" id="GO:0005249">
    <property type="term" value="F:voltage-gated potassium channel activity"/>
    <property type="evidence" value="ECO:0007669"/>
    <property type="project" value="InterPro"/>
</dbReference>
<accession>A0A2K8L551</accession>
<keyword evidence="11" id="KW-1185">Reference proteome</keyword>
<dbReference type="EMBL" id="CP018800">
    <property type="protein sequence ID" value="ATX82440.1"/>
    <property type="molecule type" value="Genomic_DNA"/>
</dbReference>
<evidence type="ECO:0000259" key="9">
    <source>
        <dbReference type="Pfam" id="PF07885"/>
    </source>
</evidence>
<dbReference type="Pfam" id="PF07885">
    <property type="entry name" value="Ion_trans_2"/>
    <property type="match status" value="1"/>
</dbReference>
<keyword evidence="6 8" id="KW-0472">Membrane</keyword>
<feature type="transmembrane region" description="Helical" evidence="8">
    <location>
        <begin position="65"/>
        <end position="85"/>
    </location>
</feature>
<dbReference type="RefSeq" id="WP_198507319.1">
    <property type="nucleotide sequence ID" value="NZ_CP018800.1"/>
</dbReference>
<gene>
    <name evidence="10" type="ORF">Ga0123462_1581</name>
</gene>
<keyword evidence="7 10" id="KW-0407">Ion channel</keyword>
<evidence type="ECO:0000313" key="10">
    <source>
        <dbReference type="EMBL" id="ATX82440.1"/>
    </source>
</evidence>
<dbReference type="PANTHER" id="PTHR11537:SF254">
    <property type="entry name" value="POTASSIUM VOLTAGE-GATED CHANNEL PROTEIN SHAB"/>
    <property type="match status" value="1"/>
</dbReference>
<protein>
    <submittedName>
        <fullName evidence="10">Voltage-gated potassium channel</fullName>
    </submittedName>
</protein>
<feature type="domain" description="Potassium channel" evidence="9">
    <location>
        <begin position="126"/>
        <end position="202"/>
    </location>
</feature>
<dbReference type="SUPFAM" id="SSF81324">
    <property type="entry name" value="Voltage-gated potassium channels"/>
    <property type="match status" value="1"/>
</dbReference>
<feature type="transmembrane region" description="Helical" evidence="8">
    <location>
        <begin position="178"/>
        <end position="202"/>
    </location>
</feature>
<evidence type="ECO:0000256" key="3">
    <source>
        <dbReference type="ARBA" id="ARBA00022692"/>
    </source>
</evidence>
<evidence type="ECO:0000313" key="11">
    <source>
        <dbReference type="Proteomes" id="UP000231637"/>
    </source>
</evidence>
<evidence type="ECO:0000256" key="5">
    <source>
        <dbReference type="ARBA" id="ARBA00023065"/>
    </source>
</evidence>
<dbReference type="PRINTS" id="PR00169">
    <property type="entry name" value="KCHANNEL"/>
</dbReference>
<dbReference type="InterPro" id="IPR013099">
    <property type="entry name" value="K_chnl_dom"/>
</dbReference>
<feature type="transmembrane region" description="Helical" evidence="8">
    <location>
        <begin position="118"/>
        <end position="141"/>
    </location>
</feature>
<dbReference type="KEGG" id="mfn:Ga0123462_1581"/>
<evidence type="ECO:0000256" key="6">
    <source>
        <dbReference type="ARBA" id="ARBA00023136"/>
    </source>
</evidence>
<keyword evidence="2" id="KW-0813">Transport</keyword>
<dbReference type="Proteomes" id="UP000231637">
    <property type="component" value="Chromosome"/>
</dbReference>
<evidence type="ECO:0000256" key="7">
    <source>
        <dbReference type="ARBA" id="ARBA00023303"/>
    </source>
</evidence>
<keyword evidence="4 8" id="KW-1133">Transmembrane helix</keyword>
<dbReference type="InterPro" id="IPR028325">
    <property type="entry name" value="VG_K_chnl"/>
</dbReference>
<sequence>MTNRDLFRRILDVGLFAATIAAVALSFIEGLPEWGLMAVLILFVVMFFTRWWVAEDRRTWMKSNWFDLLLVVLLSSPLLRMLMALRIAHLLPALKIGALIRSNKERLLRLLVLSGESLPAAMATLFGLVFVFGAVTFSLEHGHNPQFGELSDALWWAFVTITTVGYGDIVPITAGGRVVAVMTMVFGIIIYSLLVANLTVFLNEYGRRQMKVSAIAVEDDAVDRESDQK</sequence>
<evidence type="ECO:0000256" key="2">
    <source>
        <dbReference type="ARBA" id="ARBA00022448"/>
    </source>
</evidence>
<evidence type="ECO:0000256" key="8">
    <source>
        <dbReference type="SAM" id="Phobius"/>
    </source>
</evidence>
<evidence type="ECO:0000256" key="1">
    <source>
        <dbReference type="ARBA" id="ARBA00004141"/>
    </source>
</evidence>
<keyword evidence="5" id="KW-0406">Ion transport</keyword>
<proteinExistence type="predicted"/>
<comment type="subcellular location">
    <subcellularLocation>
        <location evidence="1">Membrane</location>
        <topology evidence="1">Multi-pass membrane protein</topology>
    </subcellularLocation>
</comment>
<organism evidence="10 11">
    <name type="scientific">Mariprofundus ferrinatatus</name>
    <dbReference type="NCBI Taxonomy" id="1921087"/>
    <lineage>
        <taxon>Bacteria</taxon>
        <taxon>Pseudomonadati</taxon>
        <taxon>Pseudomonadota</taxon>
        <taxon>Candidatius Mariprofundia</taxon>
        <taxon>Mariprofundales</taxon>
        <taxon>Mariprofundaceae</taxon>
        <taxon>Mariprofundus</taxon>
    </lineage>
</organism>
<dbReference type="Gene3D" id="1.10.287.70">
    <property type="match status" value="1"/>
</dbReference>
<dbReference type="GO" id="GO:0008076">
    <property type="term" value="C:voltage-gated potassium channel complex"/>
    <property type="evidence" value="ECO:0007669"/>
    <property type="project" value="InterPro"/>
</dbReference>
<feature type="transmembrane region" description="Helical" evidence="8">
    <location>
        <begin position="9"/>
        <end position="28"/>
    </location>
</feature>
<feature type="transmembrane region" description="Helical" evidence="8">
    <location>
        <begin position="34"/>
        <end position="53"/>
    </location>
</feature>
<keyword evidence="3 8" id="KW-0812">Transmembrane</keyword>
<dbReference type="PANTHER" id="PTHR11537">
    <property type="entry name" value="VOLTAGE-GATED POTASSIUM CHANNEL"/>
    <property type="match status" value="1"/>
</dbReference>
<evidence type="ECO:0000256" key="4">
    <source>
        <dbReference type="ARBA" id="ARBA00022989"/>
    </source>
</evidence>
<dbReference type="AlphaFoldDB" id="A0A2K8L551"/>